<dbReference type="Proteomes" id="UP001320706">
    <property type="component" value="Unassembled WGS sequence"/>
</dbReference>
<sequence>MTRPRDEEAELRGQMTRLQQLLDECNAVQHSVIATIENLQKNPDALAAVALTLAEVSNLASKMAPGALMAMKGAFPAAVALLLSPEFMIAAGVGVGVTVIALGGYKIIKKIKQRKEKKDGQELESSSEYDELQEVRSDLDRIEAWRRGIADVGADSVGTSVDGEFITPAATRYLVEEGVIREDDLKSRKSEKSSKSKSRSMAKSEKSERKSKEKADKKERKKKEPSGLKMLFKSHA</sequence>
<protein>
    <submittedName>
        <fullName evidence="1">Uncharacterized protein</fullName>
    </submittedName>
</protein>
<name>A0ACC3S4Z2_9PEZI</name>
<evidence type="ECO:0000313" key="1">
    <source>
        <dbReference type="EMBL" id="KAK8196096.1"/>
    </source>
</evidence>
<accession>A0ACC3S4Z2</accession>
<reference evidence="1" key="1">
    <citation type="submission" date="2024-02" db="EMBL/GenBank/DDBJ databases">
        <title>Metagenome Assembled Genome of Zalaria obscura JY119.</title>
        <authorList>
            <person name="Vighnesh L."/>
            <person name="Jagadeeshwari U."/>
            <person name="Venkata Ramana C."/>
            <person name="Sasikala C."/>
        </authorList>
    </citation>
    <scope>NUCLEOTIDE SEQUENCE</scope>
    <source>
        <strain evidence="1">JY119</strain>
    </source>
</reference>
<keyword evidence="2" id="KW-1185">Reference proteome</keyword>
<organism evidence="1 2">
    <name type="scientific">Zalaria obscura</name>
    <dbReference type="NCBI Taxonomy" id="2024903"/>
    <lineage>
        <taxon>Eukaryota</taxon>
        <taxon>Fungi</taxon>
        <taxon>Dikarya</taxon>
        <taxon>Ascomycota</taxon>
        <taxon>Pezizomycotina</taxon>
        <taxon>Dothideomycetes</taxon>
        <taxon>Dothideomycetidae</taxon>
        <taxon>Dothideales</taxon>
        <taxon>Zalariaceae</taxon>
        <taxon>Zalaria</taxon>
    </lineage>
</organism>
<comment type="caution">
    <text evidence="1">The sequence shown here is derived from an EMBL/GenBank/DDBJ whole genome shotgun (WGS) entry which is preliminary data.</text>
</comment>
<gene>
    <name evidence="1" type="ORF">M8818_007249</name>
</gene>
<evidence type="ECO:0000313" key="2">
    <source>
        <dbReference type="Proteomes" id="UP001320706"/>
    </source>
</evidence>
<proteinExistence type="predicted"/>
<dbReference type="EMBL" id="JAMKPW020000042">
    <property type="protein sequence ID" value="KAK8196096.1"/>
    <property type="molecule type" value="Genomic_DNA"/>
</dbReference>